<reference evidence="10 11" key="1">
    <citation type="submission" date="2019-04" db="EMBL/GenBank/DDBJ databases">
        <authorList>
            <person name="Hwang J.C."/>
        </authorList>
    </citation>
    <scope>NUCLEOTIDE SEQUENCE [LARGE SCALE GENOMIC DNA]</scope>
    <source>
        <strain evidence="10 11">IMCC35001</strain>
    </source>
</reference>
<dbReference type="Proteomes" id="UP000305674">
    <property type="component" value="Unassembled WGS sequence"/>
</dbReference>
<dbReference type="GO" id="GO:0042597">
    <property type="term" value="C:periplasmic space"/>
    <property type="evidence" value="ECO:0007669"/>
    <property type="project" value="UniProtKB-SubCell"/>
</dbReference>
<comment type="subcellular location">
    <subcellularLocation>
        <location evidence="2">Periplasm</location>
    </subcellularLocation>
</comment>
<comment type="caution">
    <text evidence="10">The sequence shown here is derived from an EMBL/GenBank/DDBJ whole genome shotgun (WGS) entry which is preliminary data.</text>
</comment>
<dbReference type="AlphaFoldDB" id="A0A4U1BI71"/>
<dbReference type="RefSeq" id="WP_136850172.1">
    <property type="nucleotide sequence ID" value="NZ_SWCI01000001.1"/>
</dbReference>
<evidence type="ECO:0000256" key="6">
    <source>
        <dbReference type="ARBA" id="ARBA00022982"/>
    </source>
</evidence>
<evidence type="ECO:0000256" key="2">
    <source>
        <dbReference type="ARBA" id="ARBA00004418"/>
    </source>
</evidence>
<dbReference type="CDD" id="cd08168">
    <property type="entry name" value="Cytochrom_C3"/>
    <property type="match status" value="1"/>
</dbReference>
<keyword evidence="4" id="KW-0349">Heme</keyword>
<keyword evidence="7" id="KW-0408">Iron</keyword>
<dbReference type="SUPFAM" id="SSF48695">
    <property type="entry name" value="Multiheme cytochromes"/>
    <property type="match status" value="1"/>
</dbReference>
<dbReference type="EMBL" id="SWCI01000001">
    <property type="protein sequence ID" value="TKB51013.1"/>
    <property type="molecule type" value="Genomic_DNA"/>
</dbReference>
<dbReference type="InterPro" id="IPR036280">
    <property type="entry name" value="Multihaem_cyt_sf"/>
</dbReference>
<keyword evidence="8" id="KW-0732">Signal</keyword>
<keyword evidence="11" id="KW-1185">Reference proteome</keyword>
<accession>A0A4U1BI71</accession>
<evidence type="ECO:0000313" key="10">
    <source>
        <dbReference type="EMBL" id="TKB51013.1"/>
    </source>
</evidence>
<proteinExistence type="predicted"/>
<evidence type="ECO:0000256" key="3">
    <source>
        <dbReference type="ARBA" id="ARBA00022448"/>
    </source>
</evidence>
<comment type="cofactor">
    <cofactor evidence="1">
        <name>heme c</name>
        <dbReference type="ChEBI" id="CHEBI:61717"/>
    </cofactor>
</comment>
<dbReference type="GO" id="GO:0046872">
    <property type="term" value="F:metal ion binding"/>
    <property type="evidence" value="ECO:0007669"/>
    <property type="project" value="UniProtKB-KW"/>
</dbReference>
<feature type="domain" description="Tetrahaem cytochrome" evidence="9">
    <location>
        <begin position="34"/>
        <end position="109"/>
    </location>
</feature>
<feature type="chain" id="PRO_5021014296" evidence="8">
    <location>
        <begin position="23"/>
        <end position="116"/>
    </location>
</feature>
<gene>
    <name evidence="10" type="ORF">FCL40_00205</name>
</gene>
<evidence type="ECO:0000256" key="4">
    <source>
        <dbReference type="ARBA" id="ARBA00022617"/>
    </source>
</evidence>
<sequence>MKSTLTLFAAALALTLSFGAAAQNTRDYHMDVYDAGCKTCHDQGMKRFPSDDACLQCHSMEEVAKQTERHGEEARQNPHDSMHYGKEAPCQECHGEHTAKKALCQECHNFDYPKFK</sequence>
<keyword evidence="5" id="KW-0479">Metal-binding</keyword>
<evidence type="ECO:0000313" key="11">
    <source>
        <dbReference type="Proteomes" id="UP000305674"/>
    </source>
</evidence>
<dbReference type="InterPro" id="IPR012286">
    <property type="entry name" value="Tetrahaem_cytochrome"/>
</dbReference>
<evidence type="ECO:0000256" key="1">
    <source>
        <dbReference type="ARBA" id="ARBA00001926"/>
    </source>
</evidence>
<keyword evidence="6" id="KW-0249">Electron transport</keyword>
<keyword evidence="3" id="KW-0813">Transport</keyword>
<evidence type="ECO:0000256" key="5">
    <source>
        <dbReference type="ARBA" id="ARBA00022723"/>
    </source>
</evidence>
<dbReference type="Pfam" id="PF14537">
    <property type="entry name" value="Cytochrom_c3_2"/>
    <property type="match status" value="1"/>
</dbReference>
<organism evidence="10 11">
    <name type="scientific">Ferrimonas sediminicola</name>
    <dbReference type="NCBI Taxonomy" id="2569538"/>
    <lineage>
        <taxon>Bacteria</taxon>
        <taxon>Pseudomonadati</taxon>
        <taxon>Pseudomonadota</taxon>
        <taxon>Gammaproteobacteria</taxon>
        <taxon>Alteromonadales</taxon>
        <taxon>Ferrimonadaceae</taxon>
        <taxon>Ferrimonas</taxon>
    </lineage>
</organism>
<evidence type="ECO:0000256" key="7">
    <source>
        <dbReference type="ARBA" id="ARBA00023004"/>
    </source>
</evidence>
<name>A0A4U1BI71_9GAMM</name>
<dbReference type="OrthoDB" id="9153838at2"/>
<evidence type="ECO:0000256" key="8">
    <source>
        <dbReference type="SAM" id="SignalP"/>
    </source>
</evidence>
<protein>
    <submittedName>
        <fullName evidence="10">Cytochrome C</fullName>
    </submittedName>
</protein>
<feature type="signal peptide" evidence="8">
    <location>
        <begin position="1"/>
        <end position="22"/>
    </location>
</feature>
<evidence type="ECO:0000259" key="9">
    <source>
        <dbReference type="Pfam" id="PF14537"/>
    </source>
</evidence>
<dbReference type="Gene3D" id="1.10.1130.10">
    <property type="entry name" value="Flavocytochrome C3, Chain A"/>
    <property type="match status" value="1"/>
</dbReference>